<evidence type="ECO:0000256" key="13">
    <source>
        <dbReference type="ARBA" id="ARBA00030230"/>
    </source>
</evidence>
<keyword evidence="12" id="KW-0395">Inflammatory response</keyword>
<keyword evidence="6" id="KW-0399">Innate immunity</keyword>
<dbReference type="GO" id="GO:2000330">
    <property type="term" value="P:positive regulation of T-helper 17 cell lineage commitment"/>
    <property type="evidence" value="ECO:0007669"/>
    <property type="project" value="TreeGrafter"/>
</dbReference>
<evidence type="ECO:0000256" key="15">
    <source>
        <dbReference type="ARBA" id="ARBA00046461"/>
    </source>
</evidence>
<evidence type="ECO:0000256" key="5">
    <source>
        <dbReference type="ARBA" id="ARBA00022525"/>
    </source>
</evidence>
<keyword evidence="4" id="KW-0202">Cytokine</keyword>
<dbReference type="GO" id="GO:0051607">
    <property type="term" value="P:defense response to virus"/>
    <property type="evidence" value="ECO:0007669"/>
    <property type="project" value="UniProtKB-KW"/>
</dbReference>
<dbReference type="InterPro" id="IPR009079">
    <property type="entry name" value="4_helix_cytokine-like_core"/>
</dbReference>
<keyword evidence="17" id="KW-1185">Reference proteome</keyword>
<dbReference type="PANTHER" id="PTHR15947">
    <property type="entry name" value="SGRF"/>
    <property type="match status" value="1"/>
</dbReference>
<dbReference type="STRING" id="55544.A0A4D9E7Y0"/>
<evidence type="ECO:0000256" key="7">
    <source>
        <dbReference type="ARBA" id="ARBA00022729"/>
    </source>
</evidence>
<name>A0A4D9E7Y0_9SAUR</name>
<dbReference type="PANTHER" id="PTHR15947:SF0">
    <property type="entry name" value="INTERLEUKIN-23 SUBUNIT ALPHA"/>
    <property type="match status" value="1"/>
</dbReference>
<comment type="subcellular location">
    <subcellularLocation>
        <location evidence="1">Secreted</location>
    </subcellularLocation>
</comment>
<evidence type="ECO:0000256" key="1">
    <source>
        <dbReference type="ARBA" id="ARBA00004613"/>
    </source>
</evidence>
<reference evidence="16 17" key="2">
    <citation type="submission" date="2019-04" db="EMBL/GenBank/DDBJ databases">
        <title>The genome sequence of big-headed turtle.</title>
        <authorList>
            <person name="Gong S."/>
        </authorList>
    </citation>
    <scope>NUCLEOTIDE SEQUENCE [LARGE SCALE GENOMIC DNA]</scope>
    <source>
        <strain evidence="16">DO16091913</strain>
        <tissue evidence="16">Muscle</tissue>
    </source>
</reference>
<dbReference type="GO" id="GO:0005125">
    <property type="term" value="F:cytokine activity"/>
    <property type="evidence" value="ECO:0007669"/>
    <property type="project" value="UniProtKB-KW"/>
</dbReference>
<reference evidence="16 17" key="1">
    <citation type="submission" date="2019-04" db="EMBL/GenBank/DDBJ databases">
        <title>Draft genome of the big-headed turtle Platysternon megacephalum.</title>
        <authorList>
            <person name="Gong S."/>
        </authorList>
    </citation>
    <scope>NUCLEOTIDE SEQUENCE [LARGE SCALE GENOMIC DNA]</scope>
    <source>
        <strain evidence="16">DO16091913</strain>
        <tissue evidence="16">Muscle</tissue>
    </source>
</reference>
<comment type="caution">
    <text evidence="16">The sequence shown here is derived from an EMBL/GenBank/DDBJ whole genome shotgun (WGS) entry which is preliminary data.</text>
</comment>
<dbReference type="EMBL" id="QXTE01000170">
    <property type="protein sequence ID" value="TFK02994.1"/>
    <property type="molecule type" value="Genomic_DNA"/>
</dbReference>
<dbReference type="Pfam" id="PF16649">
    <property type="entry name" value="IL23"/>
    <property type="match status" value="1"/>
</dbReference>
<accession>A0A4D9E7Y0</accession>
<evidence type="ECO:0000256" key="14">
    <source>
        <dbReference type="ARBA" id="ARBA00045298"/>
    </source>
</evidence>
<evidence type="ECO:0000256" key="10">
    <source>
        <dbReference type="ARBA" id="ARBA00023148"/>
    </source>
</evidence>
<dbReference type="InterPro" id="IPR010831">
    <property type="entry name" value="IL-23_alpha"/>
</dbReference>
<gene>
    <name evidence="16" type="ORF">DR999_PMT14726</name>
</gene>
<keyword evidence="10" id="KW-0797">Tissue remodeling</keyword>
<dbReference type="GO" id="GO:0042102">
    <property type="term" value="P:positive regulation of T cell proliferation"/>
    <property type="evidence" value="ECO:0007669"/>
    <property type="project" value="TreeGrafter"/>
</dbReference>
<evidence type="ECO:0000256" key="12">
    <source>
        <dbReference type="ARBA" id="ARBA00023198"/>
    </source>
</evidence>
<evidence type="ECO:0000256" key="8">
    <source>
        <dbReference type="ARBA" id="ARBA00022859"/>
    </source>
</evidence>
<evidence type="ECO:0000256" key="6">
    <source>
        <dbReference type="ARBA" id="ARBA00022588"/>
    </source>
</evidence>
<keyword evidence="5" id="KW-0964">Secreted</keyword>
<evidence type="ECO:0000256" key="9">
    <source>
        <dbReference type="ARBA" id="ARBA00023118"/>
    </source>
</evidence>
<evidence type="ECO:0000313" key="16">
    <source>
        <dbReference type="EMBL" id="TFK02994.1"/>
    </source>
</evidence>
<proteinExistence type="inferred from homology"/>
<dbReference type="GO" id="GO:0006954">
    <property type="term" value="P:inflammatory response"/>
    <property type="evidence" value="ECO:0007669"/>
    <property type="project" value="UniProtKB-KW"/>
</dbReference>
<comment type="function">
    <text evidence="14">Associates with IL12B to form the pro-inflammatory cytokine IL-23 that plays different roles in innate and adaptive immunity. Released by antigen-presenting cells such as dendritic cells or macrophages, binds to a heterodimeric receptor complex composed of IL12RB1 and IL23R to activate JAK2 and TYK2 which then phosphorylate the receptor to form a docking site leading to the phosphorylation of STAT3 and STAT4. This process leads to activation of several pathways including p38 MAPK or NF-kappa-B and promotes the production of pro-inflammatory cytokines such as interleukin-17A/IL17A. In turn, participates in the early and effective intracellular bacterial clearance. Promotes the expansion and survival of T-helper 17 cells, a CD4-positive helper T-cell subset that produces IL-17, as well as other IL-17-producing cells.</text>
</comment>
<keyword evidence="11" id="KW-1015">Disulfide bond</keyword>
<evidence type="ECO:0000313" key="17">
    <source>
        <dbReference type="Proteomes" id="UP000297703"/>
    </source>
</evidence>
<dbReference type="GO" id="GO:0048771">
    <property type="term" value="P:tissue remodeling"/>
    <property type="evidence" value="ECO:0007669"/>
    <property type="project" value="UniProtKB-KW"/>
</dbReference>
<evidence type="ECO:0000256" key="2">
    <source>
        <dbReference type="ARBA" id="ARBA00007432"/>
    </source>
</evidence>
<evidence type="ECO:0000256" key="4">
    <source>
        <dbReference type="ARBA" id="ARBA00022514"/>
    </source>
</evidence>
<dbReference type="AlphaFoldDB" id="A0A4D9E7Y0"/>
<dbReference type="GO" id="GO:0070743">
    <property type="term" value="C:interleukin-23 complex"/>
    <property type="evidence" value="ECO:0007669"/>
    <property type="project" value="TreeGrafter"/>
</dbReference>
<dbReference type="GO" id="GO:0045087">
    <property type="term" value="P:innate immune response"/>
    <property type="evidence" value="ECO:0007669"/>
    <property type="project" value="UniProtKB-KW"/>
</dbReference>
<keyword evidence="8" id="KW-0391">Immunity</keyword>
<comment type="subunit">
    <text evidence="15">Heterodimer with IL12B; disulfide-linked. The heterodimer is known as interleukin IL-23. Interacts with IL23R; this interaction enables recruitment of IL12RB1.</text>
</comment>
<keyword evidence="9" id="KW-0051">Antiviral defense</keyword>
<sequence>MLPPHTPWRRTMEASLSVGSHRELRSWCDPWVPLPPPGIASAFAGRQRFRSNRPRAAMTSCSAGAGADTIARGATCHPRGNPTCPLSHLQPINTARAQPRAPHTNPQGHSDMQSHWPSALLCFLGLLTAARGRVLPGTPGPDWQHCKHFSSQVNRLAWDLEGHMSVMNLVEEKPSEDLTPQIRCSDNCDPEKLGSDQSCLRRIHEALQHYQALLGSDVFSGLGGPDPSPVATLQGALAQLTSLVQAGSSAEGSGAPPQQSQPWERPLLRRRILHQLRSFSAVMARVFAHSAATR</sequence>
<evidence type="ECO:0000256" key="3">
    <source>
        <dbReference type="ARBA" id="ARBA00015012"/>
    </source>
</evidence>
<dbReference type="OrthoDB" id="9447007at2759"/>
<keyword evidence="7" id="KW-0732">Signal</keyword>
<dbReference type="Gene3D" id="1.20.1250.10">
    <property type="match status" value="1"/>
</dbReference>
<dbReference type="Proteomes" id="UP000297703">
    <property type="component" value="Unassembled WGS sequence"/>
</dbReference>
<organism evidence="16 17">
    <name type="scientific">Platysternon megacephalum</name>
    <name type="common">big-headed turtle</name>
    <dbReference type="NCBI Taxonomy" id="55544"/>
    <lineage>
        <taxon>Eukaryota</taxon>
        <taxon>Metazoa</taxon>
        <taxon>Chordata</taxon>
        <taxon>Craniata</taxon>
        <taxon>Vertebrata</taxon>
        <taxon>Euteleostomi</taxon>
        <taxon>Archelosauria</taxon>
        <taxon>Testudinata</taxon>
        <taxon>Testudines</taxon>
        <taxon>Cryptodira</taxon>
        <taxon>Durocryptodira</taxon>
        <taxon>Testudinoidea</taxon>
        <taxon>Platysternidae</taxon>
        <taxon>Platysternon</taxon>
    </lineage>
</organism>
<evidence type="ECO:0000256" key="11">
    <source>
        <dbReference type="ARBA" id="ARBA00023157"/>
    </source>
</evidence>
<dbReference type="SUPFAM" id="SSF47266">
    <property type="entry name" value="4-helical cytokines"/>
    <property type="match status" value="1"/>
</dbReference>
<comment type="similarity">
    <text evidence="2">Belongs to the IL-6 superfamily.</text>
</comment>
<protein>
    <recommendedName>
        <fullName evidence="3">Interleukin-23 subunit alpha</fullName>
    </recommendedName>
    <alternativeName>
        <fullName evidence="13">Interleukin-23 subunit p19</fullName>
    </alternativeName>
</protein>